<accession>A0A397VL03</accession>
<dbReference type="Proteomes" id="UP000266673">
    <property type="component" value="Unassembled WGS sequence"/>
</dbReference>
<proteinExistence type="predicted"/>
<organism evidence="1 2">
    <name type="scientific">Gigaspora rosea</name>
    <dbReference type="NCBI Taxonomy" id="44941"/>
    <lineage>
        <taxon>Eukaryota</taxon>
        <taxon>Fungi</taxon>
        <taxon>Fungi incertae sedis</taxon>
        <taxon>Mucoromycota</taxon>
        <taxon>Glomeromycotina</taxon>
        <taxon>Glomeromycetes</taxon>
        <taxon>Diversisporales</taxon>
        <taxon>Gigasporaceae</taxon>
        <taxon>Gigaspora</taxon>
    </lineage>
</organism>
<name>A0A397VL03_9GLOM</name>
<evidence type="ECO:0000313" key="1">
    <source>
        <dbReference type="EMBL" id="RIB23170.1"/>
    </source>
</evidence>
<reference evidence="1 2" key="1">
    <citation type="submission" date="2018-06" db="EMBL/GenBank/DDBJ databases">
        <title>Comparative genomics reveals the genomic features of Rhizophagus irregularis, R. cerebriforme, R. diaphanum and Gigaspora rosea, and their symbiotic lifestyle signature.</title>
        <authorList>
            <person name="Morin E."/>
            <person name="San Clemente H."/>
            <person name="Chen E.C.H."/>
            <person name="De La Providencia I."/>
            <person name="Hainaut M."/>
            <person name="Kuo A."/>
            <person name="Kohler A."/>
            <person name="Murat C."/>
            <person name="Tang N."/>
            <person name="Roy S."/>
            <person name="Loubradou J."/>
            <person name="Henrissat B."/>
            <person name="Grigoriev I.V."/>
            <person name="Corradi N."/>
            <person name="Roux C."/>
            <person name="Martin F.M."/>
        </authorList>
    </citation>
    <scope>NUCLEOTIDE SEQUENCE [LARGE SCALE GENOMIC DNA]</scope>
    <source>
        <strain evidence="1 2">DAOM 194757</strain>
    </source>
</reference>
<protein>
    <recommendedName>
        <fullName evidence="3">CCHC-type domain-containing protein</fullName>
    </recommendedName>
</protein>
<evidence type="ECO:0000313" key="2">
    <source>
        <dbReference type="Proteomes" id="UP000266673"/>
    </source>
</evidence>
<dbReference type="GO" id="GO:0008270">
    <property type="term" value="F:zinc ion binding"/>
    <property type="evidence" value="ECO:0007669"/>
    <property type="project" value="InterPro"/>
</dbReference>
<evidence type="ECO:0008006" key="3">
    <source>
        <dbReference type="Google" id="ProtNLM"/>
    </source>
</evidence>
<dbReference type="Gene3D" id="4.10.60.10">
    <property type="entry name" value="Zinc finger, CCHC-type"/>
    <property type="match status" value="1"/>
</dbReference>
<comment type="caution">
    <text evidence="1">The sequence shown here is derived from an EMBL/GenBank/DDBJ whole genome shotgun (WGS) entry which is preliminary data.</text>
</comment>
<dbReference type="SUPFAM" id="SSF57756">
    <property type="entry name" value="Retrovirus zinc finger-like domains"/>
    <property type="match status" value="1"/>
</dbReference>
<sequence length="156" mass="17602">MNMIQNLRNDDIDRDFKEIEHKISKQQIYGECSALGRKLAALASELNLTHIAATLRGLIQQVELSNSISSNNENSNLVQNPFQANARGRRAKRLKSFVETSTVKNKVENTKSRSRDTYTCGNCSNNRHNARSCVEPCRICNKSGHTYLNCSNKENV</sequence>
<keyword evidence="2" id="KW-1185">Reference proteome</keyword>
<dbReference type="InterPro" id="IPR036875">
    <property type="entry name" value="Znf_CCHC_sf"/>
</dbReference>
<dbReference type="EMBL" id="QKWP01000275">
    <property type="protein sequence ID" value="RIB23170.1"/>
    <property type="molecule type" value="Genomic_DNA"/>
</dbReference>
<gene>
    <name evidence="1" type="ORF">C2G38_896155</name>
</gene>
<dbReference type="OrthoDB" id="2321662at2759"/>
<dbReference type="GO" id="GO:0003676">
    <property type="term" value="F:nucleic acid binding"/>
    <property type="evidence" value="ECO:0007669"/>
    <property type="project" value="InterPro"/>
</dbReference>
<dbReference type="AlphaFoldDB" id="A0A397VL03"/>